<dbReference type="Gene3D" id="3.50.50.60">
    <property type="entry name" value="FAD/NAD(P)-binding domain"/>
    <property type="match status" value="1"/>
</dbReference>
<dbReference type="KEGG" id="cvn:111100724"/>
<keyword evidence="6 16" id="KW-0274">FAD</keyword>
<dbReference type="InterPro" id="IPR036188">
    <property type="entry name" value="FAD/NAD-bd_sf"/>
</dbReference>
<evidence type="ECO:0000256" key="2">
    <source>
        <dbReference type="ARBA" id="ARBA00004362"/>
    </source>
</evidence>
<evidence type="ECO:0000313" key="18">
    <source>
        <dbReference type="Proteomes" id="UP000694844"/>
    </source>
</evidence>
<dbReference type="GO" id="GO:0008131">
    <property type="term" value="F:primary methylamine oxidase activity"/>
    <property type="evidence" value="ECO:0007669"/>
    <property type="project" value="UniProtKB-ARBA"/>
</dbReference>
<dbReference type="SUPFAM" id="SSF54373">
    <property type="entry name" value="FAD-linked reductases, C-terminal domain"/>
    <property type="match status" value="1"/>
</dbReference>
<evidence type="ECO:0000256" key="16">
    <source>
        <dbReference type="RuleBase" id="RU362067"/>
    </source>
</evidence>
<dbReference type="Pfam" id="PF01593">
    <property type="entry name" value="Amino_oxidase"/>
    <property type="match status" value="1"/>
</dbReference>
<dbReference type="OrthoDB" id="7777654at2759"/>
<feature type="binding site" evidence="15">
    <location>
        <position position="238"/>
    </location>
    <ligand>
        <name>FAD</name>
        <dbReference type="ChEBI" id="CHEBI:57692"/>
    </ligand>
</feature>
<comment type="subcellular location">
    <subcellularLocation>
        <location evidence="2">Mitochondrion outer membrane</location>
        <topology evidence="2">Single-pass type IV membrane protein</topology>
        <orientation evidence="2">Cytoplasmic side</orientation>
    </subcellularLocation>
</comment>
<dbReference type="InterPro" id="IPR002937">
    <property type="entry name" value="Amino_oxidase"/>
</dbReference>
<dbReference type="Gene3D" id="3.90.660.10">
    <property type="match status" value="1"/>
</dbReference>
<evidence type="ECO:0000313" key="19">
    <source>
        <dbReference type="RefSeq" id="XP_022288515.1"/>
    </source>
</evidence>
<comment type="similarity">
    <text evidence="3 16">Belongs to the flavin monoamine oxidase family.</text>
</comment>
<evidence type="ECO:0000256" key="1">
    <source>
        <dbReference type="ARBA" id="ARBA00001974"/>
    </source>
</evidence>
<keyword evidence="18" id="KW-1185">Reference proteome</keyword>
<evidence type="ECO:0000259" key="17">
    <source>
        <dbReference type="Pfam" id="PF01593"/>
    </source>
</evidence>
<dbReference type="SUPFAM" id="SSF51905">
    <property type="entry name" value="FAD/NAD(P)-binding domain"/>
    <property type="match status" value="1"/>
</dbReference>
<evidence type="ECO:0000256" key="11">
    <source>
        <dbReference type="ARBA" id="ARBA00045409"/>
    </source>
</evidence>
<evidence type="ECO:0000256" key="14">
    <source>
        <dbReference type="ARBA" id="ARBA00049430"/>
    </source>
</evidence>
<keyword evidence="8 16" id="KW-0560">Oxidoreductase</keyword>
<evidence type="ECO:0000256" key="13">
    <source>
        <dbReference type="ARBA" id="ARBA00049354"/>
    </source>
</evidence>
<dbReference type="FunFam" id="1.10.405.10:FF:000005">
    <property type="entry name" value="Amine oxidase [flavin-containing]"/>
    <property type="match status" value="1"/>
</dbReference>
<comment type="catalytic activity">
    <reaction evidence="12">
        <text>a secondary aliphatic amine + O2 + H2O = a primary amine + an aldehyde + H2O2</text>
        <dbReference type="Rhea" id="RHEA:26414"/>
        <dbReference type="ChEBI" id="CHEBI:15377"/>
        <dbReference type="ChEBI" id="CHEBI:15379"/>
        <dbReference type="ChEBI" id="CHEBI:16240"/>
        <dbReference type="ChEBI" id="CHEBI:17478"/>
        <dbReference type="ChEBI" id="CHEBI:58855"/>
        <dbReference type="ChEBI" id="CHEBI:65296"/>
        <dbReference type="EC" id="1.4.3.4"/>
    </reaction>
</comment>
<dbReference type="PANTHER" id="PTHR43563">
    <property type="entry name" value="AMINE OXIDASE"/>
    <property type="match status" value="1"/>
</dbReference>
<keyword evidence="5 16" id="KW-0812">Transmembrane</keyword>
<dbReference type="RefSeq" id="XP_022288515.1">
    <property type="nucleotide sequence ID" value="XM_022432807.1"/>
</dbReference>
<dbReference type="GeneID" id="111100724"/>
<evidence type="ECO:0000256" key="6">
    <source>
        <dbReference type="ARBA" id="ARBA00022827"/>
    </source>
</evidence>
<evidence type="ECO:0000256" key="10">
    <source>
        <dbReference type="ARBA" id="ARBA00023136"/>
    </source>
</evidence>
<evidence type="ECO:0000256" key="8">
    <source>
        <dbReference type="ARBA" id="ARBA00023002"/>
    </source>
</evidence>
<sequence>MEGGSIKDVIVVGAGLSGLAAAKLLNETGLDVVVLEARDRVGGRTLTAHNADVNYVDLGGSYVGPTQNRLLRLADEFGIKTYLTNEVEDLVFYTKGRPKRYRENFSAASGPMEYLDENNFLRLLDKMGEEIPPEAPWKAPHAEEWDQMTMQQFLDKHVWTKAVRRFGKSFVNVNVTSEPYEVSLLWFLWYIKCCGGQKRIFATTNGGQERKFIGGSQQISRRIAEKLGKDRVLLDHPVCHICQTDGEITVSDVRGRKFKAKRVIIAAPLPLQNKIVYEPPLPSLRNQLVQRIPMGSVIKTFLYYKTPFWREKGYCGSTAIDDDGAMVEFTLDDTKDDGSHPALMGFVLADKAKRFVSMTPEERKKSISQMYAKVFKSDEALHPIHYEEKNWLGEQWSGGCYTTMMPPGFLTNFGEEIRKPVGNIFFAGTETATQWSGYMEGAVQAGERAAREILFALGKISKDEIWQDEKENAVVKPRPFPDTFLERNLPSVGGFLKLVSLTTVLALGTTGFYIYQKYR</sequence>
<evidence type="ECO:0000256" key="7">
    <source>
        <dbReference type="ARBA" id="ARBA00022989"/>
    </source>
</evidence>
<keyword evidence="9" id="KW-0496">Mitochondrion</keyword>
<accession>A0A8B8ABG2</accession>
<dbReference type="Proteomes" id="UP000694844">
    <property type="component" value="Chromosome 6"/>
</dbReference>
<reference evidence="19" key="1">
    <citation type="submission" date="2025-08" db="UniProtKB">
        <authorList>
            <consortium name="RefSeq"/>
        </authorList>
    </citation>
    <scope>IDENTIFICATION</scope>
    <source>
        <tissue evidence="19">Whole sample</tissue>
    </source>
</reference>
<feature type="binding site" evidence="15">
    <location>
        <position position="17"/>
    </location>
    <ligand>
        <name>FAD</name>
        <dbReference type="ChEBI" id="CHEBI:57692"/>
    </ligand>
</feature>
<comment type="cofactor">
    <cofactor evidence="1 16">
        <name>FAD</name>
        <dbReference type="ChEBI" id="CHEBI:57692"/>
    </cofactor>
</comment>
<name>A0A8B8ABG2_CRAVI</name>
<dbReference type="GO" id="GO:0050660">
    <property type="term" value="F:flavin adenine dinucleotide binding"/>
    <property type="evidence" value="ECO:0007669"/>
    <property type="project" value="TreeGrafter"/>
</dbReference>
<feature type="domain" description="Amine oxidase" evidence="17">
    <location>
        <begin position="16"/>
        <end position="454"/>
    </location>
</feature>
<proteinExistence type="inferred from homology"/>
<feature type="binding site" evidence="15">
    <location>
        <position position="346"/>
    </location>
    <ligand>
        <name>substrate</name>
    </ligand>
</feature>
<keyword evidence="10 16" id="KW-0472">Membrane</keyword>
<evidence type="ECO:0000256" key="3">
    <source>
        <dbReference type="ARBA" id="ARBA00005995"/>
    </source>
</evidence>
<dbReference type="Gene3D" id="6.10.250.130">
    <property type="match status" value="1"/>
</dbReference>
<feature type="transmembrane region" description="Helical" evidence="16">
    <location>
        <begin position="495"/>
        <end position="515"/>
    </location>
</feature>
<gene>
    <name evidence="19" type="primary">LOC111100724</name>
</gene>
<comment type="catalytic activity">
    <reaction evidence="14">
        <text>N-acetylputrescine + O2 + H2O = 4-acetamidobutanal + H2O2 + NH4(+)</text>
        <dbReference type="Rhea" id="RHEA:70283"/>
        <dbReference type="ChEBI" id="CHEBI:7386"/>
        <dbReference type="ChEBI" id="CHEBI:15377"/>
        <dbReference type="ChEBI" id="CHEBI:15379"/>
        <dbReference type="ChEBI" id="CHEBI:16240"/>
        <dbReference type="ChEBI" id="CHEBI:28938"/>
        <dbReference type="ChEBI" id="CHEBI:58263"/>
    </reaction>
    <physiologicalReaction direction="left-to-right" evidence="14">
        <dbReference type="Rhea" id="RHEA:70284"/>
    </physiologicalReaction>
</comment>
<keyword evidence="7 16" id="KW-1133">Transmembrane helix</keyword>
<evidence type="ECO:0000256" key="12">
    <source>
        <dbReference type="ARBA" id="ARBA00048448"/>
    </source>
</evidence>
<dbReference type="EC" id="1.4.3.-" evidence="16"/>
<evidence type="ECO:0000256" key="9">
    <source>
        <dbReference type="ARBA" id="ARBA00023128"/>
    </source>
</evidence>
<feature type="binding site" evidence="15">
    <location>
        <begin position="36"/>
        <end position="37"/>
    </location>
    <ligand>
        <name>FAD</name>
        <dbReference type="ChEBI" id="CHEBI:57692"/>
    </ligand>
</feature>
<dbReference type="InterPro" id="IPR050703">
    <property type="entry name" value="Flavin_MAO"/>
</dbReference>
<dbReference type="PRINTS" id="PR00757">
    <property type="entry name" value="AMINEOXDASEF"/>
</dbReference>
<evidence type="ECO:0000256" key="4">
    <source>
        <dbReference type="ARBA" id="ARBA00022630"/>
    </source>
</evidence>
<dbReference type="Gene3D" id="1.10.405.10">
    <property type="entry name" value="Guanine Nucleotide Dissociation Inhibitor, domain 1"/>
    <property type="match status" value="1"/>
</dbReference>
<dbReference type="GO" id="GO:0005741">
    <property type="term" value="C:mitochondrial outer membrane"/>
    <property type="evidence" value="ECO:0007669"/>
    <property type="project" value="UniProtKB-SubCell"/>
</dbReference>
<feature type="binding site" evidence="15">
    <location>
        <position position="430"/>
    </location>
    <ligand>
        <name>FAD</name>
        <dbReference type="ChEBI" id="CHEBI:57692"/>
    </ligand>
</feature>
<organism evidence="18 19">
    <name type="scientific">Crassostrea virginica</name>
    <name type="common">Eastern oyster</name>
    <dbReference type="NCBI Taxonomy" id="6565"/>
    <lineage>
        <taxon>Eukaryota</taxon>
        <taxon>Metazoa</taxon>
        <taxon>Spiralia</taxon>
        <taxon>Lophotrochozoa</taxon>
        <taxon>Mollusca</taxon>
        <taxon>Bivalvia</taxon>
        <taxon>Autobranchia</taxon>
        <taxon>Pteriomorphia</taxon>
        <taxon>Ostreida</taxon>
        <taxon>Ostreoidea</taxon>
        <taxon>Ostreidae</taxon>
        <taxon>Crassostrea</taxon>
    </lineage>
</organism>
<evidence type="ECO:0000256" key="15">
    <source>
        <dbReference type="PIRSR" id="PIRSR601613-1"/>
    </source>
</evidence>
<comment type="function">
    <text evidence="11">Catalyzes the oxidative deamination of primary and some secondary amines such as neurotransmitters, and exogenous amines including the tertiary amine, neurotoxin 1-methyl-4-phenyl-1,2,3,6-tetrahydropyridine (MPTP), with concomitant reduction of oxygen to hydrogen peroxide and participates in the metabolism of neuroactive and vasoactive amines in the central nervous system and peripheral tissues. Preferentially degrades benzylamine and phenylethylamine.</text>
</comment>
<dbReference type="InterPro" id="IPR001613">
    <property type="entry name" value="Flavin_amine_oxidase"/>
</dbReference>
<protein>
    <recommendedName>
        <fullName evidence="16">Amine oxidase</fullName>
        <ecNumber evidence="16">1.4.3.-</ecNumber>
    </recommendedName>
</protein>
<dbReference type="AlphaFoldDB" id="A0A8B8ABG2"/>
<comment type="catalytic activity">
    <reaction evidence="13">
        <text>benzylamine + O2 + H2O = benzaldehyde + H2O2 + NH4(+)</text>
        <dbReference type="Rhea" id="RHEA:59424"/>
        <dbReference type="ChEBI" id="CHEBI:15377"/>
        <dbReference type="ChEBI" id="CHEBI:15379"/>
        <dbReference type="ChEBI" id="CHEBI:16240"/>
        <dbReference type="ChEBI" id="CHEBI:17169"/>
        <dbReference type="ChEBI" id="CHEBI:28938"/>
        <dbReference type="ChEBI" id="CHEBI:225238"/>
    </reaction>
    <physiologicalReaction direction="left-to-right" evidence="13">
        <dbReference type="Rhea" id="RHEA:59425"/>
    </physiologicalReaction>
</comment>
<keyword evidence="4 16" id="KW-0285">Flavoprotein</keyword>
<evidence type="ECO:0000256" key="5">
    <source>
        <dbReference type="ARBA" id="ARBA00022692"/>
    </source>
</evidence>
<dbReference type="GO" id="GO:0009308">
    <property type="term" value="P:amine metabolic process"/>
    <property type="evidence" value="ECO:0007669"/>
    <property type="project" value="UniProtKB-ARBA"/>
</dbReference>
<dbReference type="PANTHER" id="PTHR43563:SF1">
    <property type="entry name" value="AMINE OXIDASE [FLAVIN-CONTAINING] B"/>
    <property type="match status" value="1"/>
</dbReference>
<dbReference type="GO" id="GO:0097621">
    <property type="term" value="F:monoamine oxidase activity"/>
    <property type="evidence" value="ECO:0007669"/>
    <property type="project" value="UniProtKB-EC"/>
</dbReference>